<dbReference type="Proteomes" id="UP001597425">
    <property type="component" value="Unassembled WGS sequence"/>
</dbReference>
<dbReference type="Pfam" id="PF11174">
    <property type="entry name" value="DUF2970"/>
    <property type="match status" value="1"/>
</dbReference>
<protein>
    <submittedName>
        <fullName evidence="3">DUF2970 domain-containing protein</fullName>
    </submittedName>
</protein>
<keyword evidence="2" id="KW-1133">Transmembrane helix</keyword>
<feature type="compositionally biased region" description="Basic and acidic residues" evidence="1">
    <location>
        <begin position="1"/>
        <end position="17"/>
    </location>
</feature>
<name>A0ABW5EDA2_9GAMM</name>
<feature type="region of interest" description="Disordered" evidence="1">
    <location>
        <begin position="1"/>
        <end position="22"/>
    </location>
</feature>
<evidence type="ECO:0000256" key="1">
    <source>
        <dbReference type="SAM" id="MobiDB-lite"/>
    </source>
</evidence>
<evidence type="ECO:0000313" key="3">
    <source>
        <dbReference type="EMBL" id="MFD2311576.1"/>
    </source>
</evidence>
<dbReference type="EMBL" id="JBHUJD010000019">
    <property type="protein sequence ID" value="MFD2311576.1"/>
    <property type="molecule type" value="Genomic_DNA"/>
</dbReference>
<dbReference type="InterPro" id="IPR021344">
    <property type="entry name" value="DUF2970"/>
</dbReference>
<keyword evidence="2" id="KW-0812">Transmembrane</keyword>
<feature type="transmembrane region" description="Helical" evidence="2">
    <location>
        <begin position="52"/>
        <end position="74"/>
    </location>
</feature>
<dbReference type="RefSeq" id="WP_265723229.1">
    <property type="nucleotide sequence ID" value="NZ_JAPIVK010000042.1"/>
</dbReference>
<comment type="caution">
    <text evidence="3">The sequence shown here is derived from an EMBL/GenBank/DDBJ whole genome shotgun (WGS) entry which is preliminary data.</text>
</comment>
<accession>A0ABW5EDA2</accession>
<sequence>MDREERKERKEKDENREKKRPSFGQVVLSTLAAAIGVQSNKNRERDFKGGSIKAYVAAGIIFTALFVLTLVLIVKTVLGNMG</sequence>
<reference evidence="4" key="1">
    <citation type="journal article" date="2019" name="Int. J. Syst. Evol. Microbiol.">
        <title>The Global Catalogue of Microorganisms (GCM) 10K type strain sequencing project: providing services to taxonomists for standard genome sequencing and annotation.</title>
        <authorList>
            <consortium name="The Broad Institute Genomics Platform"/>
            <consortium name="The Broad Institute Genome Sequencing Center for Infectious Disease"/>
            <person name="Wu L."/>
            <person name="Ma J."/>
        </authorList>
    </citation>
    <scope>NUCLEOTIDE SEQUENCE [LARGE SCALE GENOMIC DNA]</scope>
    <source>
        <strain evidence="4">KCTC 12848</strain>
    </source>
</reference>
<gene>
    <name evidence="3" type="ORF">ACFSKX_14200</name>
</gene>
<evidence type="ECO:0000313" key="4">
    <source>
        <dbReference type="Proteomes" id="UP001597425"/>
    </source>
</evidence>
<organism evidence="3 4">
    <name type="scientific">Microbulbifer halophilus</name>
    <dbReference type="NCBI Taxonomy" id="453963"/>
    <lineage>
        <taxon>Bacteria</taxon>
        <taxon>Pseudomonadati</taxon>
        <taxon>Pseudomonadota</taxon>
        <taxon>Gammaproteobacteria</taxon>
        <taxon>Cellvibrionales</taxon>
        <taxon>Microbulbiferaceae</taxon>
        <taxon>Microbulbifer</taxon>
    </lineage>
</organism>
<evidence type="ECO:0000256" key="2">
    <source>
        <dbReference type="SAM" id="Phobius"/>
    </source>
</evidence>
<proteinExistence type="predicted"/>
<keyword evidence="2" id="KW-0472">Membrane</keyword>
<keyword evidence="4" id="KW-1185">Reference proteome</keyword>